<keyword evidence="4" id="KW-1185">Reference proteome</keyword>
<dbReference type="CDD" id="cd13603">
    <property type="entry name" value="PBP2_TRAP_Siap_TeaA_like"/>
    <property type="match status" value="1"/>
</dbReference>
<dbReference type="PANTHER" id="PTHR33376:SF5">
    <property type="entry name" value="EXTRACYTOPLASMIC SOLUTE RECEPTOR PROTEIN"/>
    <property type="match status" value="1"/>
</dbReference>
<accession>A0A917QA55</accession>
<comment type="caution">
    <text evidence="3">The sequence shown here is derived from an EMBL/GenBank/DDBJ whole genome shotgun (WGS) entry which is preliminary data.</text>
</comment>
<feature type="signal peptide" evidence="2">
    <location>
        <begin position="1"/>
        <end position="28"/>
    </location>
</feature>
<keyword evidence="1 2" id="KW-0732">Signal</keyword>
<dbReference type="Pfam" id="PF03480">
    <property type="entry name" value="DctP"/>
    <property type="match status" value="1"/>
</dbReference>
<dbReference type="PANTHER" id="PTHR33376">
    <property type="match status" value="1"/>
</dbReference>
<sequence>MTRTAFAPAMLAAALLAGTALVPGAVLAAEIKIAMNGVDDPQTNAEAAFARGFAQALEGSDFTASIFPSGTLGSEQERFDQVAQGLVEVNLATVSTAFGMSPLLRGVLLPFMFESNDEFDAIVAQTELLDEMNEPLLPNGVRLAGFNYIGMPIGIHNTEVPVTTMADLEGIRFRALNAEQLEYIEALGANGTIVAWSEVANAIQTGIADGYFNPPNSAIRTGHTEFLKHFTQANISPSTRAVLISEDWYASLSDEERATIDAAIEAGIEANRAWIEEWSGIVTERHREAGVTLSELAPGERDKMAEATRPTWDEIMTAEDLQAYLDALAQVRAQ</sequence>
<dbReference type="Proteomes" id="UP000600449">
    <property type="component" value="Unassembled WGS sequence"/>
</dbReference>
<dbReference type="Gene3D" id="3.40.190.170">
    <property type="entry name" value="Bacterial extracellular solute-binding protein, family 7"/>
    <property type="match status" value="1"/>
</dbReference>
<reference evidence="3 4" key="1">
    <citation type="journal article" date="2014" name="Int. J. Syst. Evol. Microbiol.">
        <title>Complete genome sequence of Corynebacterium casei LMG S-19264T (=DSM 44701T), isolated from a smear-ripened cheese.</title>
        <authorList>
            <consortium name="US DOE Joint Genome Institute (JGI-PGF)"/>
            <person name="Walter F."/>
            <person name="Albersmeier A."/>
            <person name="Kalinowski J."/>
            <person name="Ruckert C."/>
        </authorList>
    </citation>
    <scope>NUCLEOTIDE SEQUENCE [LARGE SCALE GENOMIC DNA]</scope>
    <source>
        <strain evidence="3 4">CGMCC 1.9161</strain>
    </source>
</reference>
<dbReference type="InterPro" id="IPR038404">
    <property type="entry name" value="TRAP_DctP_sf"/>
</dbReference>
<dbReference type="EMBL" id="BMMF01000007">
    <property type="protein sequence ID" value="GGK38379.1"/>
    <property type="molecule type" value="Genomic_DNA"/>
</dbReference>
<dbReference type="InterPro" id="IPR018389">
    <property type="entry name" value="DctP_fam"/>
</dbReference>
<evidence type="ECO:0000256" key="2">
    <source>
        <dbReference type="SAM" id="SignalP"/>
    </source>
</evidence>
<evidence type="ECO:0000256" key="1">
    <source>
        <dbReference type="ARBA" id="ARBA00022729"/>
    </source>
</evidence>
<dbReference type="AlphaFoldDB" id="A0A917QA55"/>
<evidence type="ECO:0000313" key="4">
    <source>
        <dbReference type="Proteomes" id="UP000600449"/>
    </source>
</evidence>
<gene>
    <name evidence="3" type="ORF">GCM10011322_26760</name>
</gene>
<feature type="chain" id="PRO_5037574419" evidence="2">
    <location>
        <begin position="29"/>
        <end position="334"/>
    </location>
</feature>
<name>A0A917QA55_9HYPH</name>
<dbReference type="GO" id="GO:0055085">
    <property type="term" value="P:transmembrane transport"/>
    <property type="evidence" value="ECO:0007669"/>
    <property type="project" value="InterPro"/>
</dbReference>
<evidence type="ECO:0000313" key="3">
    <source>
        <dbReference type="EMBL" id="GGK38379.1"/>
    </source>
</evidence>
<dbReference type="RefSeq" id="WP_244645391.1">
    <property type="nucleotide sequence ID" value="NZ_BMMF01000007.1"/>
</dbReference>
<dbReference type="NCBIfam" id="NF037995">
    <property type="entry name" value="TRAP_S1"/>
    <property type="match status" value="1"/>
</dbReference>
<organism evidence="3 4">
    <name type="scientific">Salinarimonas ramus</name>
    <dbReference type="NCBI Taxonomy" id="690164"/>
    <lineage>
        <taxon>Bacteria</taxon>
        <taxon>Pseudomonadati</taxon>
        <taxon>Pseudomonadota</taxon>
        <taxon>Alphaproteobacteria</taxon>
        <taxon>Hyphomicrobiales</taxon>
        <taxon>Salinarimonadaceae</taxon>
        <taxon>Salinarimonas</taxon>
    </lineage>
</organism>
<protein>
    <submittedName>
        <fullName evidence="3">ABC transporter substrate-binding protein</fullName>
    </submittedName>
</protein>
<proteinExistence type="predicted"/>